<organism evidence="2 3">
    <name type="scientific">Methylorubrum suomiense</name>
    <dbReference type="NCBI Taxonomy" id="144191"/>
    <lineage>
        <taxon>Bacteria</taxon>
        <taxon>Pseudomonadati</taxon>
        <taxon>Pseudomonadota</taxon>
        <taxon>Alphaproteobacteria</taxon>
        <taxon>Hyphomicrobiales</taxon>
        <taxon>Methylobacteriaceae</taxon>
        <taxon>Methylorubrum</taxon>
    </lineage>
</organism>
<keyword evidence="3" id="KW-1185">Reference proteome</keyword>
<dbReference type="InterPro" id="IPR001387">
    <property type="entry name" value="Cro/C1-type_HTH"/>
</dbReference>
<dbReference type="InterPro" id="IPR010982">
    <property type="entry name" value="Lambda_DNA-bd_dom_sf"/>
</dbReference>
<evidence type="ECO:0000256" key="1">
    <source>
        <dbReference type="SAM" id="MobiDB-lite"/>
    </source>
</evidence>
<protein>
    <recommendedName>
        <fullName evidence="4">Transcriptional regulator</fullName>
    </recommendedName>
</protein>
<dbReference type="CDD" id="cd00093">
    <property type="entry name" value="HTH_XRE"/>
    <property type="match status" value="1"/>
</dbReference>
<feature type="region of interest" description="Disordered" evidence="1">
    <location>
        <begin position="1"/>
        <end position="32"/>
    </location>
</feature>
<comment type="caution">
    <text evidence="2">The sequence shown here is derived from an EMBL/GenBank/DDBJ whole genome shotgun (WGS) entry which is preliminary data.</text>
</comment>
<accession>A0ABQ4V2P3</accession>
<gene>
    <name evidence="2" type="ORF">BGCPKDLD_5200</name>
</gene>
<name>A0ABQ4V2P3_9HYPH</name>
<evidence type="ECO:0000313" key="2">
    <source>
        <dbReference type="EMBL" id="GJE78583.1"/>
    </source>
</evidence>
<dbReference type="Gene3D" id="1.10.260.40">
    <property type="entry name" value="lambda repressor-like DNA-binding domains"/>
    <property type="match status" value="1"/>
</dbReference>
<feature type="compositionally biased region" description="Basic and acidic residues" evidence="1">
    <location>
        <begin position="19"/>
        <end position="32"/>
    </location>
</feature>
<dbReference type="EMBL" id="BPRE01000028">
    <property type="protein sequence ID" value="GJE78583.1"/>
    <property type="molecule type" value="Genomic_DNA"/>
</dbReference>
<dbReference type="SUPFAM" id="SSF47413">
    <property type="entry name" value="lambda repressor-like DNA-binding domains"/>
    <property type="match status" value="1"/>
</dbReference>
<dbReference type="Proteomes" id="UP001055093">
    <property type="component" value="Unassembled WGS sequence"/>
</dbReference>
<evidence type="ECO:0000313" key="3">
    <source>
        <dbReference type="Proteomes" id="UP001055093"/>
    </source>
</evidence>
<reference evidence="2" key="1">
    <citation type="journal article" date="2021" name="Front. Microbiol.">
        <title>Comprehensive Comparative Genomics and Phenotyping of Methylobacterium Species.</title>
        <authorList>
            <person name="Alessa O."/>
            <person name="Ogura Y."/>
            <person name="Fujitani Y."/>
            <person name="Takami H."/>
            <person name="Hayashi T."/>
            <person name="Sahin N."/>
            <person name="Tani A."/>
        </authorList>
    </citation>
    <scope>NUCLEOTIDE SEQUENCE</scope>
    <source>
        <strain evidence="2">DSM 14458</strain>
    </source>
</reference>
<proteinExistence type="predicted"/>
<sequence length="72" mass="8098">MLDWSRGELGQRAGLSERTVTDFERGAREPHENNRRALREAFEAAGLEFIAQNGGGAGIRFRNRADGTREEH</sequence>
<evidence type="ECO:0008006" key="4">
    <source>
        <dbReference type="Google" id="ProtNLM"/>
    </source>
</evidence>
<reference evidence="2" key="2">
    <citation type="submission" date="2021-08" db="EMBL/GenBank/DDBJ databases">
        <authorList>
            <person name="Tani A."/>
            <person name="Ola A."/>
            <person name="Ogura Y."/>
            <person name="Katsura K."/>
            <person name="Hayashi T."/>
        </authorList>
    </citation>
    <scope>NUCLEOTIDE SEQUENCE</scope>
    <source>
        <strain evidence="2">DSM 14458</strain>
    </source>
</reference>